<dbReference type="AlphaFoldDB" id="A0A1Y1Y8M0"/>
<dbReference type="CDD" id="cd05403">
    <property type="entry name" value="NT_KNTase_like"/>
    <property type="match status" value="1"/>
</dbReference>
<dbReference type="InterPro" id="IPR043519">
    <property type="entry name" value="NT_sf"/>
</dbReference>
<evidence type="ECO:0000313" key="2">
    <source>
        <dbReference type="EMBL" id="ORX94362.1"/>
    </source>
</evidence>
<evidence type="ECO:0000313" key="3">
    <source>
        <dbReference type="Proteomes" id="UP000193144"/>
    </source>
</evidence>
<dbReference type="OrthoDB" id="4563317at2759"/>
<keyword evidence="3" id="KW-1185">Reference proteome</keyword>
<gene>
    <name evidence="2" type="ORF">BCR34DRAFT_225632</name>
</gene>
<dbReference type="Proteomes" id="UP000193144">
    <property type="component" value="Unassembled WGS sequence"/>
</dbReference>
<name>A0A1Y1Y8M0_9PLEO</name>
<sequence length="262" mass="30043">MYDHHLQSIENTKKHFEADPSVLALLLTGSIAHGYESADSDVDVVVILSDENYASMASAGRRLTFTNFDLCTYPGGFVDGKYISMDFIRRVGDHGSEPARFAFEGAKILFSRTDGLEDFLKEAVSYPISQKTNRIVKFRAQLDAWYWYCSEARKKNNAYLLNTAASKLVLFGTRLILAHNEILYPFHKWMLKELERAPEKPGQMMEFIAELNKDPSAENVERFYEMVRTFRDWEESPNGWGSQFMLDTELNWMSGSTPVDDI</sequence>
<evidence type="ECO:0000259" key="1">
    <source>
        <dbReference type="Pfam" id="PF01909"/>
    </source>
</evidence>
<proteinExistence type="predicted"/>
<feature type="domain" description="Polymerase nucleotidyl transferase" evidence="1">
    <location>
        <begin position="12"/>
        <end position="54"/>
    </location>
</feature>
<dbReference type="SUPFAM" id="SSF81301">
    <property type="entry name" value="Nucleotidyltransferase"/>
    <property type="match status" value="1"/>
</dbReference>
<dbReference type="EMBL" id="MCFA01000311">
    <property type="protein sequence ID" value="ORX94362.1"/>
    <property type="molecule type" value="Genomic_DNA"/>
</dbReference>
<dbReference type="InterPro" id="IPR002934">
    <property type="entry name" value="Polymerase_NTP_transf_dom"/>
</dbReference>
<dbReference type="Gene3D" id="3.30.460.10">
    <property type="entry name" value="Beta Polymerase, domain 2"/>
    <property type="match status" value="1"/>
</dbReference>
<comment type="caution">
    <text evidence="2">The sequence shown here is derived from an EMBL/GenBank/DDBJ whole genome shotgun (WGS) entry which is preliminary data.</text>
</comment>
<accession>A0A1Y1Y8M0</accession>
<dbReference type="Pfam" id="PF01909">
    <property type="entry name" value="NTP_transf_2"/>
    <property type="match status" value="1"/>
</dbReference>
<reference evidence="2 3" key="1">
    <citation type="submission" date="2016-07" db="EMBL/GenBank/DDBJ databases">
        <title>Pervasive Adenine N6-methylation of Active Genes in Fungi.</title>
        <authorList>
            <consortium name="DOE Joint Genome Institute"/>
            <person name="Mondo S.J."/>
            <person name="Dannebaum R.O."/>
            <person name="Kuo R.C."/>
            <person name="Labutti K."/>
            <person name="Haridas S."/>
            <person name="Kuo A."/>
            <person name="Salamov A."/>
            <person name="Ahrendt S.R."/>
            <person name="Lipzen A."/>
            <person name="Sullivan W."/>
            <person name="Andreopoulos W.B."/>
            <person name="Clum A."/>
            <person name="Lindquist E."/>
            <person name="Daum C."/>
            <person name="Ramamoorthy G.K."/>
            <person name="Gryganskyi A."/>
            <person name="Culley D."/>
            <person name="Magnuson J.K."/>
            <person name="James T.Y."/>
            <person name="O'Malley M.A."/>
            <person name="Stajich J.E."/>
            <person name="Spatafora J.W."/>
            <person name="Visel A."/>
            <person name="Grigoriev I.V."/>
        </authorList>
    </citation>
    <scope>NUCLEOTIDE SEQUENCE [LARGE SCALE GENOMIC DNA]</scope>
    <source>
        <strain evidence="2 3">CBS 115471</strain>
    </source>
</reference>
<organism evidence="2 3">
    <name type="scientific">Clohesyomyces aquaticus</name>
    <dbReference type="NCBI Taxonomy" id="1231657"/>
    <lineage>
        <taxon>Eukaryota</taxon>
        <taxon>Fungi</taxon>
        <taxon>Dikarya</taxon>
        <taxon>Ascomycota</taxon>
        <taxon>Pezizomycotina</taxon>
        <taxon>Dothideomycetes</taxon>
        <taxon>Pleosporomycetidae</taxon>
        <taxon>Pleosporales</taxon>
        <taxon>Lindgomycetaceae</taxon>
        <taxon>Clohesyomyces</taxon>
    </lineage>
</organism>
<protein>
    <recommendedName>
        <fullName evidence="1">Polymerase nucleotidyl transferase domain-containing protein</fullName>
    </recommendedName>
</protein>
<dbReference type="GO" id="GO:0016779">
    <property type="term" value="F:nucleotidyltransferase activity"/>
    <property type="evidence" value="ECO:0007669"/>
    <property type="project" value="InterPro"/>
</dbReference>